<keyword evidence="5" id="KW-0999">Mitochondrion inner membrane</keyword>
<keyword evidence="6" id="KW-0378">Hydrolase</keyword>
<dbReference type="GO" id="GO:0016887">
    <property type="term" value="F:ATP hydrolysis activity"/>
    <property type="evidence" value="ECO:0007669"/>
    <property type="project" value="InterPro"/>
</dbReference>
<keyword evidence="4" id="KW-0547">Nucleotide-binding</keyword>
<dbReference type="InterPro" id="IPR001623">
    <property type="entry name" value="DnaJ_domain"/>
</dbReference>
<organism evidence="15 16">
    <name type="scientific">Zymoseptoria tritici ST99CH_1E4</name>
    <dbReference type="NCBI Taxonomy" id="1276532"/>
    <lineage>
        <taxon>Eukaryota</taxon>
        <taxon>Fungi</taxon>
        <taxon>Dikarya</taxon>
        <taxon>Ascomycota</taxon>
        <taxon>Pezizomycotina</taxon>
        <taxon>Dothideomycetes</taxon>
        <taxon>Dothideomycetidae</taxon>
        <taxon>Mycosphaerellales</taxon>
        <taxon>Mycosphaerellaceae</taxon>
        <taxon>Zymoseptoria</taxon>
    </lineage>
</organism>
<dbReference type="InterPro" id="IPR003960">
    <property type="entry name" value="ATPase_AAA_CS"/>
</dbReference>
<dbReference type="PROSITE" id="PS50076">
    <property type="entry name" value="DNAJ_2"/>
    <property type="match status" value="1"/>
</dbReference>
<evidence type="ECO:0000256" key="10">
    <source>
        <dbReference type="ARBA" id="ARBA00023136"/>
    </source>
</evidence>
<dbReference type="PROSITE" id="PS00636">
    <property type="entry name" value="DNAJ_1"/>
    <property type="match status" value="1"/>
</dbReference>
<evidence type="ECO:0000313" key="15">
    <source>
        <dbReference type="EMBL" id="SMR60774.1"/>
    </source>
</evidence>
<dbReference type="AlphaFoldDB" id="A0A2H1H4R2"/>
<dbReference type="SMART" id="SM00271">
    <property type="entry name" value="DnaJ"/>
    <property type="match status" value="1"/>
</dbReference>
<feature type="region of interest" description="Disordered" evidence="13">
    <location>
        <begin position="607"/>
        <end position="665"/>
    </location>
</feature>
<feature type="region of interest" description="Disordered" evidence="13">
    <location>
        <begin position="872"/>
        <end position="913"/>
    </location>
</feature>
<dbReference type="InterPro" id="IPR018253">
    <property type="entry name" value="DnaJ_domain_CS"/>
</dbReference>
<keyword evidence="12" id="KW-0175">Coiled coil</keyword>
<dbReference type="SMART" id="SM00382">
    <property type="entry name" value="AAA"/>
    <property type="match status" value="1"/>
</dbReference>
<evidence type="ECO:0000256" key="7">
    <source>
        <dbReference type="ARBA" id="ARBA00022840"/>
    </source>
</evidence>
<dbReference type="CDD" id="cd06257">
    <property type="entry name" value="DnaJ"/>
    <property type="match status" value="1"/>
</dbReference>
<evidence type="ECO:0000256" key="1">
    <source>
        <dbReference type="ARBA" id="ARBA00004434"/>
    </source>
</evidence>
<keyword evidence="9" id="KW-0496">Mitochondrion</keyword>
<evidence type="ECO:0000256" key="6">
    <source>
        <dbReference type="ARBA" id="ARBA00022801"/>
    </source>
</evidence>
<dbReference type="GO" id="GO:0005743">
    <property type="term" value="C:mitochondrial inner membrane"/>
    <property type="evidence" value="ECO:0007669"/>
    <property type="project" value="UniProtKB-SubCell"/>
</dbReference>
<dbReference type="InterPro" id="IPR027417">
    <property type="entry name" value="P-loop_NTPase"/>
</dbReference>
<reference evidence="16" key="1">
    <citation type="submission" date="2017-05" db="EMBL/GenBank/DDBJ databases">
        <authorList>
            <person name="Song R."/>
            <person name="Chenine A.L."/>
            <person name="Ruprecht R.M."/>
        </authorList>
    </citation>
    <scope>NUCLEOTIDE SEQUENCE [LARGE SCALE GENOMIC DNA]</scope>
</reference>
<evidence type="ECO:0000256" key="13">
    <source>
        <dbReference type="SAM" id="MobiDB-lite"/>
    </source>
</evidence>
<dbReference type="InterPro" id="IPR057495">
    <property type="entry name" value="AAA_lid_BCS1"/>
</dbReference>
<dbReference type="InterPro" id="IPR014851">
    <property type="entry name" value="BCS1_N"/>
</dbReference>
<dbReference type="PRINTS" id="PR00625">
    <property type="entry name" value="JDOMAIN"/>
</dbReference>
<proteinExistence type="inferred from homology"/>
<evidence type="ECO:0000259" key="14">
    <source>
        <dbReference type="PROSITE" id="PS50076"/>
    </source>
</evidence>
<feature type="compositionally biased region" description="Basic and acidic residues" evidence="13">
    <location>
        <begin position="872"/>
        <end position="897"/>
    </location>
</feature>
<accession>A0A2H1H4R2</accession>
<dbReference type="Gene3D" id="3.40.50.300">
    <property type="entry name" value="P-loop containing nucleotide triphosphate hydrolases"/>
    <property type="match status" value="1"/>
</dbReference>
<feature type="domain" description="J" evidence="14">
    <location>
        <begin position="544"/>
        <end position="608"/>
    </location>
</feature>
<dbReference type="InterPro" id="IPR003959">
    <property type="entry name" value="ATPase_AAA_core"/>
</dbReference>
<evidence type="ECO:0000256" key="9">
    <source>
        <dbReference type="ARBA" id="ARBA00023128"/>
    </source>
</evidence>
<evidence type="ECO:0000256" key="8">
    <source>
        <dbReference type="ARBA" id="ARBA00022989"/>
    </source>
</evidence>
<evidence type="ECO:0000256" key="12">
    <source>
        <dbReference type="SAM" id="Coils"/>
    </source>
</evidence>
<dbReference type="PROSITE" id="PS00674">
    <property type="entry name" value="AAA"/>
    <property type="match status" value="1"/>
</dbReference>
<evidence type="ECO:0000256" key="3">
    <source>
        <dbReference type="ARBA" id="ARBA00022692"/>
    </source>
</evidence>
<evidence type="ECO:0000256" key="5">
    <source>
        <dbReference type="ARBA" id="ARBA00022792"/>
    </source>
</evidence>
<evidence type="ECO:0000313" key="16">
    <source>
        <dbReference type="Proteomes" id="UP000245764"/>
    </source>
</evidence>
<keyword evidence="10" id="KW-0472">Membrane</keyword>
<keyword evidence="8" id="KW-1133">Transmembrane helix</keyword>
<feature type="coiled-coil region" evidence="12">
    <location>
        <begin position="693"/>
        <end position="720"/>
    </location>
</feature>
<protein>
    <recommendedName>
        <fullName evidence="14">J domain-containing protein</fullName>
    </recommendedName>
</protein>
<dbReference type="EMBL" id="LT854264">
    <property type="protein sequence ID" value="SMR60774.1"/>
    <property type="molecule type" value="Genomic_DNA"/>
</dbReference>
<dbReference type="SUPFAM" id="SSF52540">
    <property type="entry name" value="P-loop containing nucleoside triphosphate hydrolases"/>
    <property type="match status" value="1"/>
</dbReference>
<name>A0A2H1H4R2_ZYMTR</name>
<dbReference type="Gene3D" id="1.10.287.110">
    <property type="entry name" value="DnaJ domain"/>
    <property type="match status" value="1"/>
</dbReference>
<keyword evidence="3" id="KW-0812">Transmembrane</keyword>
<dbReference type="PANTHER" id="PTHR23070">
    <property type="entry name" value="BCS1 AAA-TYPE ATPASE"/>
    <property type="match status" value="1"/>
</dbReference>
<dbReference type="Pfam" id="PF08740">
    <property type="entry name" value="BCS1_N"/>
    <property type="match status" value="1"/>
</dbReference>
<evidence type="ECO:0000256" key="4">
    <source>
        <dbReference type="ARBA" id="ARBA00022741"/>
    </source>
</evidence>
<comment type="subcellular location">
    <subcellularLocation>
        <location evidence="1">Mitochondrion inner membrane</location>
        <topology evidence="1">Single-pass membrane protein</topology>
    </subcellularLocation>
</comment>
<gene>
    <name evidence="15" type="ORF">ZT1E4_G10739</name>
</gene>
<sequence length="983" mass="113315">MSFHAGGATTLRPFHSLALLRSTLFERFSELDFTHYGSILAVASLLPSAWEFVHSTASHLSTWIQRFFIASITVPAGDPINRSVSAWILEHVIQPRSLRFHTVRTELGRDADPGASLKKAQRSIQYLPHWDTAWFWHGKSLFAVSRSMESFNASMGDPMYDGIGGEDLTVRCLGRSSSPIRDFIQTCREEAEKKAQFYVIIYSRDRYGMSWKPKYRKPHRGLETVHFDETVKRALVDDIRSYLDTRTRKLYQSRSIPYRRGYLLYGPPGTGKSSLSTALAGEFGLDLYEVKVPSIANDADLEQMFQEIPPRCIVLLEDIDAVWSGRETRQDRHLTDSSSDTSSTLSNVTLSGLLNVLDGVGSQEGRLVIMTTNKPEQLDPALVRPGRVDFKVFLGNISQASAKQMFMRMFSPELLSGTQVEDTMEDRLDQHVSMEKLRMLASEFAQQVPDDTFTPSQLQGFFQRHLSSAREAAEGIEDWVRGESTGREAEAVRVGKESHEFGGEFQSKRCAARYHIKAEIFLLPLWQRNNNLRAEMTPTSATEDYYFILEVEQDATTEQITQSYRRLALLTHPDRNARPDATEAFKRLVGAYEILKDDLLRRQYNRNHPSLRRTRPAQANAGPQHSKSADSAKPSSSGQAPPPKTSKGTSKPEPAPPRPKQLSEQEQIAAFVKLKAEREARWEKSKVNFEGKIAKQAEVVDKLDQQIKNLQTIRAAEKAAEAWEKGWVRTIFSPLYKKKPDESEEEKSRKERDKQERMMEENLKERKLELEKIKLTKQREEMTSARKVVDAWHSGNDKEIMRLRQVIAVKEEKARQEKERVATEARLAKEREEREAADRLQRAAAASRAREEERWQRQWAEMQRAQTEAVAKARKEREEQERHEYERAKQQEKELHKERKRQRRLAEEEQREHERVAAEWRSRQRECRHDGWWPKVQGRATCPGCRQSWPYLLTCPGCSKQACPKCQGDIRTERNRQKYEGYI</sequence>
<dbReference type="Pfam" id="PF00004">
    <property type="entry name" value="AAA"/>
    <property type="match status" value="1"/>
</dbReference>
<dbReference type="Pfam" id="PF25426">
    <property type="entry name" value="AAA_lid_BCS1"/>
    <property type="match status" value="1"/>
</dbReference>
<dbReference type="InterPro" id="IPR050747">
    <property type="entry name" value="Mitochondrial_chaperone_BCS1"/>
</dbReference>
<feature type="region of interest" description="Disordered" evidence="13">
    <location>
        <begin position="738"/>
        <end position="763"/>
    </location>
</feature>
<dbReference type="InterPro" id="IPR036869">
    <property type="entry name" value="J_dom_sf"/>
</dbReference>
<keyword evidence="7" id="KW-0067">ATP-binding</keyword>
<feature type="region of interest" description="Disordered" evidence="13">
    <location>
        <begin position="812"/>
        <end position="839"/>
    </location>
</feature>
<dbReference type="GO" id="GO:0005524">
    <property type="term" value="F:ATP binding"/>
    <property type="evidence" value="ECO:0007669"/>
    <property type="project" value="UniProtKB-KW"/>
</dbReference>
<dbReference type="Proteomes" id="UP000245764">
    <property type="component" value="Chromosome 12"/>
</dbReference>
<dbReference type="SMART" id="SM01024">
    <property type="entry name" value="BCS1_N"/>
    <property type="match status" value="1"/>
</dbReference>
<comment type="catalytic activity">
    <reaction evidence="11">
        <text>ATP + H2O = ADP + phosphate + H(+)</text>
        <dbReference type="Rhea" id="RHEA:13065"/>
        <dbReference type="ChEBI" id="CHEBI:15377"/>
        <dbReference type="ChEBI" id="CHEBI:15378"/>
        <dbReference type="ChEBI" id="CHEBI:30616"/>
        <dbReference type="ChEBI" id="CHEBI:43474"/>
        <dbReference type="ChEBI" id="CHEBI:456216"/>
    </reaction>
    <physiologicalReaction direction="left-to-right" evidence="11">
        <dbReference type="Rhea" id="RHEA:13066"/>
    </physiologicalReaction>
</comment>
<comment type="similarity">
    <text evidence="2">Belongs to the AAA ATPase family. BCS1 subfamily.</text>
</comment>
<evidence type="ECO:0000256" key="2">
    <source>
        <dbReference type="ARBA" id="ARBA00007448"/>
    </source>
</evidence>
<dbReference type="Pfam" id="PF00226">
    <property type="entry name" value="DnaJ"/>
    <property type="match status" value="1"/>
</dbReference>
<dbReference type="InterPro" id="IPR003593">
    <property type="entry name" value="AAA+_ATPase"/>
</dbReference>
<feature type="compositionally biased region" description="Basic and acidic residues" evidence="13">
    <location>
        <begin position="904"/>
        <end position="913"/>
    </location>
</feature>
<evidence type="ECO:0000256" key="11">
    <source>
        <dbReference type="ARBA" id="ARBA00048778"/>
    </source>
</evidence>
<dbReference type="SUPFAM" id="SSF46565">
    <property type="entry name" value="Chaperone J-domain"/>
    <property type="match status" value="1"/>
</dbReference>